<comment type="subcellular location">
    <subcellularLocation>
        <location evidence="4">Cytoplasm</location>
        <location evidence="4">Perinuclear region</location>
    </subcellularLocation>
    <subcellularLocation>
        <location evidence="3">Cytoplasmic vesicle</location>
        <location evidence="3">Autophagosome membrane</location>
        <topology evidence="3">Multi-pass membrane protein</topology>
    </subcellularLocation>
    <subcellularLocation>
        <location evidence="2">Endoplasmic reticulum membrane</location>
        <topology evidence="2">Multi-pass membrane protein</topology>
    </subcellularLocation>
    <subcellularLocation>
        <location evidence="1">Endoplasmic reticulum-Golgi intermediate compartment membrane</location>
        <topology evidence="1">Multi-pass membrane protein</topology>
    </subcellularLocation>
    <subcellularLocation>
        <location evidence="5">Golgi apparatus membrane</location>
        <topology evidence="5">Multi-pass membrane protein</topology>
    </subcellularLocation>
</comment>
<dbReference type="GO" id="GO:0000421">
    <property type="term" value="C:autophagosome membrane"/>
    <property type="evidence" value="ECO:0007669"/>
    <property type="project" value="UniProtKB-SubCell"/>
</dbReference>
<evidence type="ECO:0000259" key="17">
    <source>
        <dbReference type="Pfam" id="PF23417"/>
    </source>
</evidence>
<evidence type="ECO:0000256" key="9">
    <source>
        <dbReference type="ARBA" id="ARBA00022741"/>
    </source>
</evidence>
<evidence type="ECO:0000256" key="3">
    <source>
        <dbReference type="ARBA" id="ARBA00004542"/>
    </source>
</evidence>
<dbReference type="FunFam" id="1.20.5.5200:FF:000001">
    <property type="entry name" value="Stimulator of interferon genes protein"/>
    <property type="match status" value="1"/>
</dbReference>
<evidence type="ECO:0000256" key="10">
    <source>
        <dbReference type="ARBA" id="ARBA00022824"/>
    </source>
</evidence>
<feature type="domain" description="STING ligand-binding" evidence="16">
    <location>
        <begin position="157"/>
        <end position="342"/>
    </location>
</feature>
<feature type="transmembrane region" description="Helical" evidence="15">
    <location>
        <begin position="43"/>
        <end position="65"/>
    </location>
</feature>
<dbReference type="GO" id="GO:0016239">
    <property type="term" value="P:positive regulation of macroautophagy"/>
    <property type="evidence" value="ECO:0007669"/>
    <property type="project" value="TreeGrafter"/>
</dbReference>
<dbReference type="GO" id="GO:0051607">
    <property type="term" value="P:defense response to virus"/>
    <property type="evidence" value="ECO:0007669"/>
    <property type="project" value="TreeGrafter"/>
</dbReference>
<accession>A0A169Q1B0</accession>
<protein>
    <recommendedName>
        <fullName evidence="7">Stimulator of interferon genes protein</fullName>
    </recommendedName>
</protein>
<keyword evidence="10" id="KW-0256">Endoplasmic reticulum</keyword>
<feature type="region of interest" description="Disordered" evidence="14">
    <location>
        <begin position="362"/>
        <end position="402"/>
    </location>
</feature>
<dbReference type="GO" id="GO:0000045">
    <property type="term" value="P:autophagosome assembly"/>
    <property type="evidence" value="ECO:0007669"/>
    <property type="project" value="TreeGrafter"/>
</dbReference>
<evidence type="ECO:0000256" key="1">
    <source>
        <dbReference type="ARBA" id="ARBA00004457"/>
    </source>
</evidence>
<keyword evidence="12 15" id="KW-0472">Membrane</keyword>
<name>A0A169Q1B0_PAROL</name>
<keyword evidence="8 15" id="KW-0812">Transmembrane</keyword>
<comment type="similarity">
    <text evidence="6">Belongs to the STING family.</text>
</comment>
<dbReference type="FunFam" id="3.40.50.12100:FF:000001">
    <property type="entry name" value="Stimulator of interferon genes protein"/>
    <property type="match status" value="1"/>
</dbReference>
<evidence type="ECO:0000259" key="16">
    <source>
        <dbReference type="Pfam" id="PF15009"/>
    </source>
</evidence>
<dbReference type="PROSITE" id="PS51257">
    <property type="entry name" value="PROKAR_LIPOPROTEIN"/>
    <property type="match status" value="1"/>
</dbReference>
<dbReference type="InterPro" id="IPR055432">
    <property type="entry name" value="STING_LBD"/>
</dbReference>
<dbReference type="InterPro" id="IPR029158">
    <property type="entry name" value="STING"/>
</dbReference>
<dbReference type="GO" id="GO:0005789">
    <property type="term" value="C:endoplasmic reticulum membrane"/>
    <property type="evidence" value="ECO:0007669"/>
    <property type="project" value="UniProtKB-SubCell"/>
</dbReference>
<dbReference type="EMBL" id="LC148052">
    <property type="protein sequence ID" value="BAU88509.1"/>
    <property type="molecule type" value="mRNA"/>
</dbReference>
<evidence type="ECO:0000256" key="2">
    <source>
        <dbReference type="ARBA" id="ARBA00004477"/>
    </source>
</evidence>
<dbReference type="SMR" id="A0A169Q1B0"/>
<feature type="domain" description="STING transmembrane" evidence="17">
    <location>
        <begin position="44"/>
        <end position="155"/>
    </location>
</feature>
<dbReference type="CTD" id="340061"/>
<keyword evidence="11 15" id="KW-1133">Transmembrane helix</keyword>
<dbReference type="AlphaFoldDB" id="A0A169Q1B0"/>
<organism evidence="18">
    <name type="scientific">Paralichthys olivaceus</name>
    <name type="common">Bastard halibut</name>
    <name type="synonym">Hippoglossus olivaceus</name>
    <dbReference type="NCBI Taxonomy" id="8255"/>
    <lineage>
        <taxon>Eukaryota</taxon>
        <taxon>Metazoa</taxon>
        <taxon>Chordata</taxon>
        <taxon>Craniata</taxon>
        <taxon>Vertebrata</taxon>
        <taxon>Euteleostomi</taxon>
        <taxon>Actinopterygii</taxon>
        <taxon>Neopterygii</taxon>
        <taxon>Teleostei</taxon>
        <taxon>Neoteleostei</taxon>
        <taxon>Acanthomorphata</taxon>
        <taxon>Carangaria</taxon>
        <taxon>Pleuronectiformes</taxon>
        <taxon>Pleuronectoidei</taxon>
        <taxon>Paralichthyidae</taxon>
        <taxon>Paralichthys</taxon>
    </lineage>
</organism>
<dbReference type="InterPro" id="IPR055434">
    <property type="entry name" value="STING_TM"/>
</dbReference>
<dbReference type="Gene3D" id="3.40.50.12100">
    <property type="entry name" value="Stimulator of interferon genes protein"/>
    <property type="match status" value="1"/>
</dbReference>
<feature type="transmembrane region" description="Helical" evidence="15">
    <location>
        <begin position="21"/>
        <end position="37"/>
    </location>
</feature>
<dbReference type="PANTHER" id="PTHR34339:SF1">
    <property type="entry name" value="STIMULATOR OF INTERFERON GENES PROTEIN"/>
    <property type="match status" value="1"/>
</dbReference>
<comment type="catalytic activity">
    <reaction evidence="13">
        <text>H(+)(in) = H(+)(out)</text>
        <dbReference type="Rhea" id="RHEA:34979"/>
        <dbReference type="ChEBI" id="CHEBI:15378"/>
    </reaction>
</comment>
<dbReference type="Pfam" id="PF15009">
    <property type="entry name" value="STING_LBD"/>
    <property type="match status" value="1"/>
</dbReference>
<proteinExistence type="evidence at transcript level"/>
<evidence type="ECO:0000256" key="12">
    <source>
        <dbReference type="ARBA" id="ARBA00023136"/>
    </source>
</evidence>
<evidence type="ECO:0000256" key="4">
    <source>
        <dbReference type="ARBA" id="ARBA00004556"/>
    </source>
</evidence>
<dbReference type="GO" id="GO:0061507">
    <property type="term" value="F:2',3'-cyclic GMP-AMP binding"/>
    <property type="evidence" value="ECO:0007669"/>
    <property type="project" value="TreeGrafter"/>
</dbReference>
<feature type="transmembrane region" description="Helical" evidence="15">
    <location>
        <begin position="86"/>
        <end position="110"/>
    </location>
</feature>
<evidence type="ECO:0000256" key="13">
    <source>
        <dbReference type="ARBA" id="ARBA00024169"/>
    </source>
</evidence>
<dbReference type="InterPro" id="IPR047191">
    <property type="entry name" value="STING_C_chordates"/>
</dbReference>
<evidence type="ECO:0000256" key="8">
    <source>
        <dbReference type="ARBA" id="ARBA00022692"/>
    </source>
</evidence>
<keyword evidence="9" id="KW-0547">Nucleotide-binding</keyword>
<sequence length="402" mass="45148">MQCHRDHDALIPKPRGNLPKVCAAVLSAITVGCIMFLSPERLFGWIAMVILNLTLGPLLHGLFLLAEEMLYHSNTRYRGRGLLKHVLPACGLEVKTVLTAGLAGLVLHLAGHPLPHQGQGWEVLFLASALYPLFKSLGVLGPSEVEVSDICEGRKMNVAHGLAWSFYLGYLRLVLPRLETSIELFRSAHQFNGSSWGHGSKKLLILIPLNANISHKLEDEDNCITFYDNLPNNEIDRAGVRGRVYKHSVYRVAGEDGKDRECVVEYATPLLTLYNMSQESSAGFGEPERRHQVLIFFRTLQNILEQSLECRNRYTLILINDVPKDDPHFLSKTILTHLQQQEKEEFCLTPSPKQEMMNPFANTSGVQPSELHPEPMSGEPTIMISLNDKPQPLREPIENSDY</sequence>
<reference evidence="18" key="1">
    <citation type="submission" date="2016-04" db="EMBL/GenBank/DDBJ databases">
        <title>Molecular Cloning and Expression Pattern of Stimulator of Interferon Gene From the Olive Flounder, Paralichthys olivaceus.</title>
        <authorList>
            <person name="Ma J."/>
            <person name="Kang S."/>
            <person name="Jeong H."/>
            <person name="Lim B."/>
            <person name="Lee J."/>
        </authorList>
    </citation>
    <scope>NUCLEOTIDE SEQUENCE</scope>
    <source>
        <tissue evidence="18">Spleen</tissue>
    </source>
</reference>
<evidence type="ECO:0000256" key="11">
    <source>
        <dbReference type="ARBA" id="ARBA00022989"/>
    </source>
</evidence>
<feature type="compositionally biased region" description="Basic and acidic residues" evidence="14">
    <location>
        <begin position="391"/>
        <end position="402"/>
    </location>
</feature>
<dbReference type="CDD" id="cd22658">
    <property type="entry name" value="STING_C_metazoan-like"/>
    <property type="match status" value="1"/>
</dbReference>
<dbReference type="Pfam" id="PF23417">
    <property type="entry name" value="STING_TM"/>
    <property type="match status" value="1"/>
</dbReference>
<dbReference type="GO" id="GO:0045087">
    <property type="term" value="P:innate immune response"/>
    <property type="evidence" value="ECO:0007669"/>
    <property type="project" value="TreeGrafter"/>
</dbReference>
<dbReference type="GO" id="GO:0032481">
    <property type="term" value="P:positive regulation of type I interferon production"/>
    <property type="evidence" value="ECO:0007669"/>
    <property type="project" value="InterPro"/>
</dbReference>
<evidence type="ECO:0000256" key="5">
    <source>
        <dbReference type="ARBA" id="ARBA00004653"/>
    </source>
</evidence>
<evidence type="ECO:0000256" key="14">
    <source>
        <dbReference type="SAM" id="MobiDB-lite"/>
    </source>
</evidence>
<evidence type="ECO:0000256" key="15">
    <source>
        <dbReference type="SAM" id="Phobius"/>
    </source>
</evidence>
<evidence type="ECO:0000256" key="6">
    <source>
        <dbReference type="ARBA" id="ARBA00009027"/>
    </source>
</evidence>
<dbReference type="GO" id="GO:0048471">
    <property type="term" value="C:perinuclear region of cytoplasm"/>
    <property type="evidence" value="ECO:0007669"/>
    <property type="project" value="UniProtKB-SubCell"/>
</dbReference>
<dbReference type="GO" id="GO:0061709">
    <property type="term" value="P:reticulophagy"/>
    <property type="evidence" value="ECO:0007669"/>
    <property type="project" value="TreeGrafter"/>
</dbReference>
<evidence type="ECO:0000313" key="18">
    <source>
        <dbReference type="EMBL" id="BAU88509.1"/>
    </source>
</evidence>
<dbReference type="GeneID" id="109626281"/>
<dbReference type="GO" id="GO:0002218">
    <property type="term" value="P:activation of innate immune response"/>
    <property type="evidence" value="ECO:0007669"/>
    <property type="project" value="InterPro"/>
</dbReference>
<evidence type="ECO:0000256" key="7">
    <source>
        <dbReference type="ARBA" id="ARBA00018708"/>
    </source>
</evidence>
<gene>
    <name evidence="18" type="primary">STING</name>
</gene>
<dbReference type="InterPro" id="IPR038623">
    <property type="entry name" value="STING_C_sf"/>
</dbReference>
<dbReference type="PANTHER" id="PTHR34339">
    <property type="entry name" value="STIMULATOR OF INTERFERON GENES PROTEIN"/>
    <property type="match status" value="1"/>
</dbReference>
<dbReference type="Gene3D" id="1.20.5.5200">
    <property type="match status" value="1"/>
</dbReference>
<dbReference type="GO" id="GO:0000139">
    <property type="term" value="C:Golgi membrane"/>
    <property type="evidence" value="ECO:0007669"/>
    <property type="project" value="UniProtKB-SubCell"/>
</dbReference>
<dbReference type="GO" id="GO:0035438">
    <property type="term" value="F:cyclic-di-GMP binding"/>
    <property type="evidence" value="ECO:0007669"/>
    <property type="project" value="TreeGrafter"/>
</dbReference>
<dbReference type="GO" id="GO:0033116">
    <property type="term" value="C:endoplasmic reticulum-Golgi intermediate compartment membrane"/>
    <property type="evidence" value="ECO:0007669"/>
    <property type="project" value="UniProtKB-SubCell"/>
</dbReference>